<dbReference type="Proteomes" id="UP001596028">
    <property type="component" value="Unassembled WGS sequence"/>
</dbReference>
<name>A0ABV9FLS5_9BACL</name>
<dbReference type="EMBL" id="JBHSEP010000023">
    <property type="protein sequence ID" value="MFC4601149.1"/>
    <property type="molecule type" value="Genomic_DNA"/>
</dbReference>
<evidence type="ECO:0000313" key="2">
    <source>
        <dbReference type="Proteomes" id="UP001596028"/>
    </source>
</evidence>
<protein>
    <submittedName>
        <fullName evidence="1">Uncharacterized protein</fullName>
    </submittedName>
</protein>
<gene>
    <name evidence="1" type="ORF">ACFO3S_23100</name>
</gene>
<reference evidence="2" key="1">
    <citation type="journal article" date="2019" name="Int. J. Syst. Evol. Microbiol.">
        <title>The Global Catalogue of Microorganisms (GCM) 10K type strain sequencing project: providing services to taxonomists for standard genome sequencing and annotation.</title>
        <authorList>
            <consortium name="The Broad Institute Genomics Platform"/>
            <consortium name="The Broad Institute Genome Sequencing Center for Infectious Disease"/>
            <person name="Wu L."/>
            <person name="Ma J."/>
        </authorList>
    </citation>
    <scope>NUCLEOTIDE SEQUENCE [LARGE SCALE GENOMIC DNA]</scope>
    <source>
        <strain evidence="2">CCUG 49571</strain>
    </source>
</reference>
<proteinExistence type="predicted"/>
<keyword evidence="2" id="KW-1185">Reference proteome</keyword>
<sequence length="101" mass="11812">MLKNINFENGIIVYNDLVINVNESLDNQFENLKEDLLQVSYEDKLIIDVGWFPSFSKNGSFRVVVIKDYDWEKPIYRNACRSVEELIKHLEESVSVVKSNL</sequence>
<accession>A0ABV9FLS5</accession>
<comment type="caution">
    <text evidence="1">The sequence shown here is derived from an EMBL/GenBank/DDBJ whole genome shotgun (WGS) entry which is preliminary data.</text>
</comment>
<evidence type="ECO:0000313" key="1">
    <source>
        <dbReference type="EMBL" id="MFC4601149.1"/>
    </source>
</evidence>
<organism evidence="1 2">
    <name type="scientific">Cohnella hongkongensis</name>
    <dbReference type="NCBI Taxonomy" id="178337"/>
    <lineage>
        <taxon>Bacteria</taxon>
        <taxon>Bacillati</taxon>
        <taxon>Bacillota</taxon>
        <taxon>Bacilli</taxon>
        <taxon>Bacillales</taxon>
        <taxon>Paenibacillaceae</taxon>
        <taxon>Cohnella</taxon>
    </lineage>
</organism>
<dbReference type="RefSeq" id="WP_378100871.1">
    <property type="nucleotide sequence ID" value="NZ_JBHSEP010000023.1"/>
</dbReference>